<organism evidence="2 3">
    <name type="scientific">Smittium megazygosporum</name>
    <dbReference type="NCBI Taxonomy" id="133381"/>
    <lineage>
        <taxon>Eukaryota</taxon>
        <taxon>Fungi</taxon>
        <taxon>Fungi incertae sedis</taxon>
        <taxon>Zoopagomycota</taxon>
        <taxon>Kickxellomycotina</taxon>
        <taxon>Harpellomycetes</taxon>
        <taxon>Harpellales</taxon>
        <taxon>Legeriomycetaceae</taxon>
        <taxon>Smittium</taxon>
    </lineage>
</organism>
<evidence type="ECO:0000256" key="1">
    <source>
        <dbReference type="SAM" id="MobiDB-lite"/>
    </source>
</evidence>
<keyword evidence="3" id="KW-1185">Reference proteome</keyword>
<feature type="non-terminal residue" evidence="2">
    <location>
        <position position="1"/>
    </location>
</feature>
<name>A0A2T9ZB16_9FUNG</name>
<comment type="caution">
    <text evidence="2">The sequence shown here is derived from an EMBL/GenBank/DDBJ whole genome shotgun (WGS) entry which is preliminary data.</text>
</comment>
<feature type="compositionally biased region" description="Polar residues" evidence="1">
    <location>
        <begin position="106"/>
        <end position="118"/>
    </location>
</feature>
<sequence>SNSMNYNPPTLSNSAISAVKRTDYILYGNQMELASRITRTRRDMKLVLSTVPTIRGLQCHCNGEIKMLLNKQSCINPTAKSSKIFQDRDKTGAQIRAIDVGAKEYNQGSKQPPNSGGSINIIEEGNRR</sequence>
<evidence type="ECO:0000313" key="2">
    <source>
        <dbReference type="EMBL" id="PVV01778.1"/>
    </source>
</evidence>
<dbReference type="AlphaFoldDB" id="A0A2T9ZB16"/>
<dbReference type="EMBL" id="MBFS01000810">
    <property type="protein sequence ID" value="PVV01778.1"/>
    <property type="molecule type" value="Genomic_DNA"/>
</dbReference>
<feature type="non-terminal residue" evidence="2">
    <location>
        <position position="128"/>
    </location>
</feature>
<proteinExistence type="predicted"/>
<protein>
    <submittedName>
        <fullName evidence="2">Uncharacterized protein</fullName>
    </submittedName>
</protein>
<dbReference type="Proteomes" id="UP000245609">
    <property type="component" value="Unassembled WGS sequence"/>
</dbReference>
<reference evidence="2 3" key="1">
    <citation type="journal article" date="2018" name="MBio">
        <title>Comparative Genomics Reveals the Core Gene Toolbox for the Fungus-Insect Symbiosis.</title>
        <authorList>
            <person name="Wang Y."/>
            <person name="Stata M."/>
            <person name="Wang W."/>
            <person name="Stajich J.E."/>
            <person name="White M.M."/>
            <person name="Moncalvo J.M."/>
        </authorList>
    </citation>
    <scope>NUCLEOTIDE SEQUENCE [LARGE SCALE GENOMIC DNA]</scope>
    <source>
        <strain evidence="2 3">SC-DP-2</strain>
    </source>
</reference>
<feature type="region of interest" description="Disordered" evidence="1">
    <location>
        <begin position="102"/>
        <end position="128"/>
    </location>
</feature>
<accession>A0A2T9ZB16</accession>
<gene>
    <name evidence="2" type="ORF">BB560_003792</name>
</gene>
<dbReference type="OrthoDB" id="5545891at2759"/>
<evidence type="ECO:0000313" key="3">
    <source>
        <dbReference type="Proteomes" id="UP000245609"/>
    </source>
</evidence>